<dbReference type="InterPro" id="IPR011059">
    <property type="entry name" value="Metal-dep_hydrolase_composite"/>
</dbReference>
<dbReference type="SUPFAM" id="SSF51556">
    <property type="entry name" value="Metallo-dependent hydrolases"/>
    <property type="match status" value="1"/>
</dbReference>
<feature type="chain" id="PRO_5047463125" evidence="1">
    <location>
        <begin position="19"/>
        <end position="453"/>
    </location>
</feature>
<dbReference type="InterPro" id="IPR006680">
    <property type="entry name" value="Amidohydro-rel"/>
</dbReference>
<reference evidence="4" key="1">
    <citation type="journal article" date="2019" name="Int. J. Syst. Evol. Microbiol.">
        <title>The Global Catalogue of Microorganisms (GCM) 10K type strain sequencing project: providing services to taxonomists for standard genome sequencing and annotation.</title>
        <authorList>
            <consortium name="The Broad Institute Genomics Platform"/>
            <consortium name="The Broad Institute Genome Sequencing Center for Infectious Disease"/>
            <person name="Wu L."/>
            <person name="Ma J."/>
        </authorList>
    </citation>
    <scope>NUCLEOTIDE SEQUENCE [LARGE SCALE GENOMIC DNA]</scope>
    <source>
        <strain evidence="4">KCTC 42805</strain>
    </source>
</reference>
<dbReference type="RefSeq" id="WP_381527804.1">
    <property type="nucleotide sequence ID" value="NZ_JBHULN010000026.1"/>
</dbReference>
<evidence type="ECO:0000256" key="1">
    <source>
        <dbReference type="SAM" id="SignalP"/>
    </source>
</evidence>
<dbReference type="EMBL" id="JBHULN010000026">
    <property type="protein sequence ID" value="MFD2574276.1"/>
    <property type="molecule type" value="Genomic_DNA"/>
</dbReference>
<dbReference type="Gene3D" id="2.30.40.10">
    <property type="entry name" value="Urease, subunit C, domain 1"/>
    <property type="match status" value="2"/>
</dbReference>
<name>A0ABW5MCR3_9BACT</name>
<proteinExistence type="predicted"/>
<dbReference type="InterPro" id="IPR051781">
    <property type="entry name" value="Metallo-dep_Hydrolase"/>
</dbReference>
<feature type="domain" description="Amidohydrolase-related" evidence="2">
    <location>
        <begin position="81"/>
        <end position="434"/>
    </location>
</feature>
<evidence type="ECO:0000313" key="3">
    <source>
        <dbReference type="EMBL" id="MFD2574276.1"/>
    </source>
</evidence>
<dbReference type="InterPro" id="IPR032466">
    <property type="entry name" value="Metal_Hydrolase"/>
</dbReference>
<feature type="signal peptide" evidence="1">
    <location>
        <begin position="1"/>
        <end position="18"/>
    </location>
</feature>
<dbReference type="PANTHER" id="PTHR43135">
    <property type="entry name" value="ALPHA-D-RIBOSE 1-METHYLPHOSPHONATE 5-TRIPHOSPHATE DIPHOSPHATASE"/>
    <property type="match status" value="1"/>
</dbReference>
<dbReference type="Proteomes" id="UP001597469">
    <property type="component" value="Unassembled WGS sequence"/>
</dbReference>
<dbReference type="PANTHER" id="PTHR43135:SF3">
    <property type="entry name" value="ALPHA-D-RIBOSE 1-METHYLPHOSPHONATE 5-TRIPHOSPHATE DIPHOSPHATASE"/>
    <property type="match status" value="1"/>
</dbReference>
<dbReference type="Pfam" id="PF01979">
    <property type="entry name" value="Amidohydro_1"/>
    <property type="match status" value="1"/>
</dbReference>
<organism evidence="3 4">
    <name type="scientific">Spirosoma soli</name>
    <dbReference type="NCBI Taxonomy" id="1770529"/>
    <lineage>
        <taxon>Bacteria</taxon>
        <taxon>Pseudomonadati</taxon>
        <taxon>Bacteroidota</taxon>
        <taxon>Cytophagia</taxon>
        <taxon>Cytophagales</taxon>
        <taxon>Cytophagaceae</taxon>
        <taxon>Spirosoma</taxon>
    </lineage>
</organism>
<keyword evidence="4" id="KW-1185">Reference proteome</keyword>
<sequence length="453" mass="50309">MRSFICLLFIALGSPALAQELVSNRPRDIVFQGVNVIPMDRERVIENQTVVTRNGKITAVGNAANTKFSKDALLVEAKGKYLLPGWAEMHAHVPPIDDIEPMKEVLMLYLTNGITTIRGMLGHPRHLELRSKINNGDILGPHFYATGPSFNGQSVKTAERGAEMVREQKAAGYDFLKLHPGLTNQTFPAIARTAQEVGIPFVGHVSFNVGVWRAIDAKYSSIDHLDGFVEAITPGVDTLAEQETGLFASWIAYRADASQIPKLVKGLRENRVRVVPTQALAERWLSPLTADAFINDPEMKYMKPQDVQNWVKTKNNYNSNPNFSKEHAEKLIQIRRQLIAECQKNGVELLLGSDAPQIFNVPGFSIHHEMKYMVDAGLTPYETLRTGTVNVASYLNKPDAGTIKVGNVADLVLLNGNPLNDINQTRNIEGVMMGTNWLSKGYIQQTLKKLEKQ</sequence>
<gene>
    <name evidence="3" type="ORF">ACFSUS_26820</name>
</gene>
<protein>
    <submittedName>
        <fullName evidence="3">Amidohydrolase family protein</fullName>
    </submittedName>
</protein>
<accession>A0ABW5MCR3</accession>
<dbReference type="SUPFAM" id="SSF51338">
    <property type="entry name" value="Composite domain of metallo-dependent hydrolases"/>
    <property type="match status" value="1"/>
</dbReference>
<dbReference type="Gene3D" id="3.20.20.140">
    <property type="entry name" value="Metal-dependent hydrolases"/>
    <property type="match status" value="2"/>
</dbReference>
<evidence type="ECO:0000313" key="4">
    <source>
        <dbReference type="Proteomes" id="UP001597469"/>
    </source>
</evidence>
<evidence type="ECO:0000259" key="2">
    <source>
        <dbReference type="Pfam" id="PF01979"/>
    </source>
</evidence>
<keyword evidence="1" id="KW-0732">Signal</keyword>
<comment type="caution">
    <text evidence="3">The sequence shown here is derived from an EMBL/GenBank/DDBJ whole genome shotgun (WGS) entry which is preliminary data.</text>
</comment>